<comment type="caution">
    <text evidence="2">The sequence shown here is derived from an EMBL/GenBank/DDBJ whole genome shotgun (WGS) entry which is preliminary data.</text>
</comment>
<keyword evidence="1" id="KW-0812">Transmembrane</keyword>
<evidence type="ECO:0000313" key="2">
    <source>
        <dbReference type="EMBL" id="MCL7715878.1"/>
    </source>
</evidence>
<dbReference type="Proteomes" id="UP001431235">
    <property type="component" value="Unassembled WGS sequence"/>
</dbReference>
<feature type="transmembrane region" description="Helical" evidence="1">
    <location>
        <begin position="333"/>
        <end position="351"/>
    </location>
</feature>
<evidence type="ECO:0000313" key="3">
    <source>
        <dbReference type="Proteomes" id="UP001431235"/>
    </source>
</evidence>
<feature type="transmembrane region" description="Helical" evidence="1">
    <location>
        <begin position="303"/>
        <end position="326"/>
    </location>
</feature>
<organism evidence="2 3">
    <name type="scientific">Stenotrophomonas mori</name>
    <dbReference type="NCBI Taxonomy" id="2871096"/>
    <lineage>
        <taxon>Bacteria</taxon>
        <taxon>Pseudomonadati</taxon>
        <taxon>Pseudomonadota</taxon>
        <taxon>Gammaproteobacteria</taxon>
        <taxon>Lysobacterales</taxon>
        <taxon>Lysobacteraceae</taxon>
        <taxon>Stenotrophomonas</taxon>
    </lineage>
</organism>
<proteinExistence type="predicted"/>
<keyword evidence="3" id="KW-1185">Reference proteome</keyword>
<name>A0ABT0SKL2_9GAMM</name>
<keyword evidence="1" id="KW-1133">Transmembrane helix</keyword>
<feature type="transmembrane region" description="Helical" evidence="1">
    <location>
        <begin position="260"/>
        <end position="283"/>
    </location>
</feature>
<keyword evidence="1" id="KW-0472">Membrane</keyword>
<evidence type="ECO:0000256" key="1">
    <source>
        <dbReference type="SAM" id="Phobius"/>
    </source>
</evidence>
<dbReference type="EMBL" id="JAIKTS010000007">
    <property type="protein sequence ID" value="MCL7715878.1"/>
    <property type="molecule type" value="Genomic_DNA"/>
</dbReference>
<dbReference type="Pfam" id="PF12412">
    <property type="entry name" value="DUF3667"/>
    <property type="match status" value="1"/>
</dbReference>
<dbReference type="InterPro" id="IPR022134">
    <property type="entry name" value="DUF3667"/>
</dbReference>
<gene>
    <name evidence="2" type="ORF">K5L01_14635</name>
</gene>
<dbReference type="RefSeq" id="WP_250065360.1">
    <property type="nucleotide sequence ID" value="NZ_JAIKTS010000007.1"/>
</dbReference>
<sequence length="394" mass="41764">MASTPDPAVPAAGAAPRHAACENCRAALGGPYCHQCGQPAHNPLKHVGHAIEEVFESFWHLDGRIFRTLRDLLVPGRVAANYLGGQRVGYVQPLRLFVILTVFTFFVGKLTVHVDDFDADAGARTLFASAQTAAEVEALRAARVAEIERRDGGSPTAAAALALAIAAVDTAAAQRTAELAQPAPAATPRESAVTRATRAAARAVERQHAVLPGSPDAGADPAPAAPAAVPDPPSLVDAWLDRRMQAGKANVARMGRKSDLYVQAFLTALPGALFLLMPVFALVLRVTYLGRGTGYLEHLVVALYSHAWLMLVLLATFLTIGIANAVGNSAVNAASDGVLALLWLSVPLYLLLMQRRVYGGRWWTTWLRYTFAGSVYSCLVMVVVAYAALAGVLS</sequence>
<accession>A0ABT0SKL2</accession>
<protein>
    <submittedName>
        <fullName evidence="2">DUF3667 domain-containing protein</fullName>
    </submittedName>
</protein>
<reference evidence="2 3" key="1">
    <citation type="submission" date="2021-08" db="EMBL/GenBank/DDBJ databases">
        <title>Novel members of of the genus Stenotrophomonas from differernt environment.</title>
        <authorList>
            <person name="Deng Y."/>
        </authorList>
    </citation>
    <scope>NUCLEOTIDE SEQUENCE [LARGE SCALE GENOMIC DNA]</scope>
    <source>
        <strain evidence="2 3">CPCC 101365</strain>
    </source>
</reference>
<feature type="transmembrane region" description="Helical" evidence="1">
    <location>
        <begin position="371"/>
        <end position="393"/>
    </location>
</feature>